<geneLocation type="chloroplast" evidence="2"/>
<keyword evidence="2" id="KW-0378">Hydrolase</keyword>
<reference evidence="2" key="1">
    <citation type="journal article" date="2015" name="BMC Evol. Biol.">
        <title>Chloroplast phylogenomic analysis of chlorophyte green algae identifies a novel lineage sister to the Sphaeropleales (Chlorophyceae).</title>
        <authorList>
            <person name="Lemieux C."/>
            <person name="Vincent A.T."/>
            <person name="Labarre A."/>
            <person name="Otis C."/>
            <person name="Turmel M."/>
        </authorList>
    </citation>
    <scope>NUCLEOTIDE SEQUENCE</scope>
</reference>
<feature type="region of interest" description="Disordered" evidence="1">
    <location>
        <begin position="38"/>
        <end position="61"/>
    </location>
</feature>
<proteinExistence type="predicted"/>
<evidence type="ECO:0000313" key="2">
    <source>
        <dbReference type="EMBL" id="ALO21641.1"/>
    </source>
</evidence>
<sequence length="111" mass="12590">MGHTWNTRAERIKKESNLIELDRSLCYNKYTSFGRSGEENGFFNKNHSPKTKEAIGGPQRGVPKDLLGKKIILDGISYPSIAEASRNTNHARKTIRAWLNDPTNLRCTQDD</sequence>
<dbReference type="AlphaFoldDB" id="A0A0S2IDA7"/>
<protein>
    <submittedName>
        <fullName evidence="2">Putative GIY YIG homing endonuclease</fullName>
    </submittedName>
</protein>
<organism evidence="2">
    <name type="scientific">Stephanosphaera pluvialis</name>
    <dbReference type="NCBI Taxonomy" id="51712"/>
    <lineage>
        <taxon>Eukaryota</taxon>
        <taxon>Viridiplantae</taxon>
        <taxon>Chlorophyta</taxon>
        <taxon>core chlorophytes</taxon>
        <taxon>Chlorophyceae</taxon>
        <taxon>CS clade</taxon>
        <taxon>Chlamydomonadales</taxon>
        <taxon>Haematococcaceae</taxon>
        <taxon>Stephanosphaera</taxon>
    </lineage>
</organism>
<accession>A0A0S2IDA7</accession>
<evidence type="ECO:0000256" key="1">
    <source>
        <dbReference type="SAM" id="MobiDB-lite"/>
    </source>
</evidence>
<gene>
    <name evidence="2" type="primary">orf111b</name>
</gene>
<keyword evidence="2" id="KW-0150">Chloroplast</keyword>
<keyword evidence="2" id="KW-0934">Plastid</keyword>
<name>A0A0S2IDA7_9CHLO</name>
<dbReference type="EMBL" id="KT625326">
    <property type="protein sequence ID" value="ALO21641.1"/>
    <property type="molecule type" value="Genomic_DNA"/>
</dbReference>
<keyword evidence="2" id="KW-0255">Endonuclease</keyword>
<dbReference type="GO" id="GO:0004519">
    <property type="term" value="F:endonuclease activity"/>
    <property type="evidence" value="ECO:0007669"/>
    <property type="project" value="UniProtKB-KW"/>
</dbReference>
<keyword evidence="2" id="KW-0540">Nuclease</keyword>
<dbReference type="SUPFAM" id="SSF64496">
    <property type="entry name" value="DNA-binding domain of intron-encoded endonucleases"/>
    <property type="match status" value="1"/>
</dbReference>